<dbReference type="PROSITE" id="PS01180">
    <property type="entry name" value="CUB"/>
    <property type="match status" value="5"/>
</dbReference>
<evidence type="ECO:0000259" key="4">
    <source>
        <dbReference type="PROSITE" id="PS01180"/>
    </source>
</evidence>
<dbReference type="PANTHER" id="PTHR24251">
    <property type="entry name" value="OVOCHYMASE-RELATED"/>
    <property type="match status" value="1"/>
</dbReference>
<dbReference type="InterPro" id="IPR000859">
    <property type="entry name" value="CUB_dom"/>
</dbReference>
<feature type="domain" description="CUB" evidence="4">
    <location>
        <begin position="62"/>
        <end position="102"/>
    </location>
</feature>
<organism evidence="5 6">
    <name type="scientific">Diaphorina citri</name>
    <name type="common">Asian citrus psyllid</name>
    <dbReference type="NCBI Taxonomy" id="121845"/>
    <lineage>
        <taxon>Eukaryota</taxon>
        <taxon>Metazoa</taxon>
        <taxon>Ecdysozoa</taxon>
        <taxon>Arthropoda</taxon>
        <taxon>Hexapoda</taxon>
        <taxon>Insecta</taxon>
        <taxon>Pterygota</taxon>
        <taxon>Neoptera</taxon>
        <taxon>Paraneoptera</taxon>
        <taxon>Hemiptera</taxon>
        <taxon>Sternorrhyncha</taxon>
        <taxon>Psylloidea</taxon>
        <taxon>Psyllidae</taxon>
        <taxon>Diaphorininae</taxon>
        <taxon>Diaphorina</taxon>
    </lineage>
</organism>
<dbReference type="FunFam" id="2.60.120.290:FF:000005">
    <property type="entry name" value="Procollagen C-endopeptidase enhancer 1"/>
    <property type="match status" value="2"/>
</dbReference>
<evidence type="ECO:0000313" key="5">
    <source>
        <dbReference type="Proteomes" id="UP000079169"/>
    </source>
</evidence>
<feature type="domain" description="CUB" evidence="4">
    <location>
        <begin position="126"/>
        <end position="256"/>
    </location>
</feature>
<dbReference type="GeneID" id="113465414"/>
<evidence type="ECO:0000256" key="3">
    <source>
        <dbReference type="PROSITE-ProRule" id="PRU00059"/>
    </source>
</evidence>
<dbReference type="PaxDb" id="121845-A0A3Q0IHQ8"/>
<dbReference type="Gene3D" id="2.60.120.290">
    <property type="entry name" value="Spermadhesin, CUB domain"/>
    <property type="match status" value="9"/>
</dbReference>
<keyword evidence="2" id="KW-1015">Disulfide bond</keyword>
<feature type="domain" description="CUB" evidence="4">
    <location>
        <begin position="258"/>
        <end position="377"/>
    </location>
</feature>
<feature type="domain" description="CUB" evidence="4">
    <location>
        <begin position="700"/>
        <end position="810"/>
    </location>
</feature>
<dbReference type="STRING" id="121845.A0A3Q0IHQ8"/>
<accession>A0A3Q0IHQ8</accession>
<reference evidence="6" key="1">
    <citation type="submission" date="2025-08" db="UniProtKB">
        <authorList>
            <consortium name="RefSeq"/>
        </authorList>
    </citation>
    <scope>IDENTIFICATION</scope>
</reference>
<gene>
    <name evidence="6" type="primary">LOC113465414</name>
</gene>
<feature type="domain" description="CUB" evidence="4">
    <location>
        <begin position="401"/>
        <end position="520"/>
    </location>
</feature>
<dbReference type="RefSeq" id="XP_026675726.1">
    <property type="nucleotide sequence ID" value="XM_026819925.1"/>
</dbReference>
<dbReference type="Pfam" id="PF00431">
    <property type="entry name" value="CUB"/>
    <property type="match status" value="7"/>
</dbReference>
<comment type="caution">
    <text evidence="3">Lacks conserved residue(s) required for the propagation of feature annotation.</text>
</comment>
<dbReference type="Proteomes" id="UP000079169">
    <property type="component" value="Unplaced"/>
</dbReference>
<evidence type="ECO:0000256" key="1">
    <source>
        <dbReference type="ARBA" id="ARBA00022737"/>
    </source>
</evidence>
<dbReference type="KEGG" id="dci:113465414"/>
<keyword evidence="5" id="KW-1185">Reference proteome</keyword>
<protein>
    <submittedName>
        <fullName evidence="6">Cubilin-like</fullName>
    </submittedName>
</protein>
<sequence length="1122" mass="123454">MPALVMDGGYESSPQLGIYCCKNHPGEITSSGHQLYIKFFSDDDRFKYPGFKITWDSASTGCGGILTGSSGSIISPGYPYPYAYRTTCYWKIYVSQGSSITLWSLDVQLDCNKLLASDLEVRTYLCNRTLSGYRGVIESVNYPRAVTPGLECYWNITVPTGNQIRFAFTDLALQPMPRFGTWLTGCSSYVEILQNNQVDAWYNSGSTEMHPLLNKTCRIEKPLGALTTTSNMAVVHFHSAYFASRGKGFRLEWALKGCGGVFDKRPTGTITSPHYGEHMNGKYYQHSLQCDWQIKADLDHSIQITIEDLDLETVGDCSRDYLIIYNGLSDQGVNLTDHLCLGMTKPITVTASNAAFIRFISDSSVAGRGFKLTYKQVPSSENFVRKAPHFNVPNVPMFVGCGGVFDKRPTGTITSPHYGEHMNGKYYQHSLQCDWQIKADLDHSIQITIEDLDLETVGDCSRDYLIIYNGLSDQGVNLTDHLCLGMTKPITVTASNAAFIRFMSDSSVAGRGFKLTYKQVYDGDSVNGTLLKNYTGNSISPNSSTTISSSNKMLVHFKANAMPHSGFKASYKLACGARIDTDGSGNLVLNVADIIATKGANCTWTIMAKNPESRVSLAVTSTFPNLDMYQIEEPSNKFFVYDGETTRSPNLVQSSVIKIPHSIVSKGPAMHIVLSLDSMDTDYLSQFKWFATYSVRNIACGGELTGCRGTFSSPNYPLQYPLNTECVWTVKSSPGNKMAVQFPVFQLEDSDKCNEDYVEIREADAQGKLLGVYCSSQVPLNVSVDAAFWIKFKSNGVGTATGFTADYYYVEDIEIQGQTGGLITSPQYPTPLSEYKKFSYTIRVSDGAKIRITILESYLSGHSDECEFGGTLKVFEGTEALDSKLLHPNLCTAPLNTQFISLTSEVLVVFESSGLRLGSYFKLKWEAVPAGTTVAGNTTEVNKTSGGLSDCLRLGSYFKLKWEAAPAGTTVAGNTTEVNKTSGGLSDCSIVDVRNKRTVTSYNNVLYVVIEQETFGSEDTGPTAMKFNATVTLTCGGIITGQLSGRIEMNPSIENVTFFPLNNRFLVPMIPMTCDWVVAVRPRRTLTVKMITADFTPKTKSGDTVECGDNFLQVTMKKQKKD</sequence>
<dbReference type="CDD" id="cd00041">
    <property type="entry name" value="CUB"/>
    <property type="match status" value="6"/>
</dbReference>
<dbReference type="SMART" id="SM00042">
    <property type="entry name" value="CUB"/>
    <property type="match status" value="5"/>
</dbReference>
<dbReference type="FunFam" id="2.60.120.290:FF:000013">
    <property type="entry name" value="Membrane frizzled-related protein"/>
    <property type="match status" value="1"/>
</dbReference>
<keyword evidence="1" id="KW-0677">Repeat</keyword>
<dbReference type="InterPro" id="IPR035914">
    <property type="entry name" value="Sperma_CUB_dom_sf"/>
</dbReference>
<name>A0A3Q0IHQ8_DIACI</name>
<proteinExistence type="predicted"/>
<dbReference type="SUPFAM" id="SSF49854">
    <property type="entry name" value="Spermadhesin, CUB domain"/>
    <property type="match status" value="9"/>
</dbReference>
<evidence type="ECO:0000313" key="6">
    <source>
        <dbReference type="RefSeq" id="XP_026675726.1"/>
    </source>
</evidence>
<dbReference type="AlphaFoldDB" id="A0A3Q0IHQ8"/>
<evidence type="ECO:0000256" key="2">
    <source>
        <dbReference type="ARBA" id="ARBA00023157"/>
    </source>
</evidence>